<reference evidence="9 10" key="1">
    <citation type="submission" date="2019-03" db="EMBL/GenBank/DDBJ databases">
        <title>Genomic Encyclopedia of Type Strains, Phase III (KMG-III): the genomes of soil and plant-associated and newly described type strains.</title>
        <authorList>
            <person name="Whitman W."/>
        </authorList>
    </citation>
    <scope>NUCLEOTIDE SEQUENCE [LARGE SCALE GENOMIC DNA]</scope>
    <source>
        <strain evidence="9 10">CGMCC 1.10957</strain>
    </source>
</reference>
<dbReference type="Pfam" id="PF02586">
    <property type="entry name" value="SRAP"/>
    <property type="match status" value="1"/>
</dbReference>
<keyword evidence="4 8" id="KW-0378">Hydrolase</keyword>
<keyword evidence="7" id="KW-0456">Lyase</keyword>
<comment type="similarity">
    <text evidence="1 8">Belongs to the SOS response-associated peptidase family.</text>
</comment>
<evidence type="ECO:0000256" key="6">
    <source>
        <dbReference type="ARBA" id="ARBA00023125"/>
    </source>
</evidence>
<evidence type="ECO:0000256" key="7">
    <source>
        <dbReference type="ARBA" id="ARBA00023239"/>
    </source>
</evidence>
<dbReference type="PANTHER" id="PTHR13604">
    <property type="entry name" value="DC12-RELATED"/>
    <property type="match status" value="1"/>
</dbReference>
<evidence type="ECO:0000256" key="4">
    <source>
        <dbReference type="ARBA" id="ARBA00022801"/>
    </source>
</evidence>
<evidence type="ECO:0000313" key="10">
    <source>
        <dbReference type="Proteomes" id="UP000294930"/>
    </source>
</evidence>
<dbReference type="Proteomes" id="UP000294930">
    <property type="component" value="Unassembled WGS sequence"/>
</dbReference>
<keyword evidence="10" id="KW-1185">Reference proteome</keyword>
<accession>A0ABY2GAB9</accession>
<dbReference type="Gene3D" id="3.90.1680.10">
    <property type="entry name" value="SOS response associated peptidase-like"/>
    <property type="match status" value="1"/>
</dbReference>
<dbReference type="RefSeq" id="WP_134198723.1">
    <property type="nucleotide sequence ID" value="NZ_SOQZ01000001.1"/>
</dbReference>
<organism evidence="9 10">
    <name type="scientific">Meridianimaribacter flavus</name>
    <dbReference type="NCBI Taxonomy" id="571115"/>
    <lineage>
        <taxon>Bacteria</taxon>
        <taxon>Pseudomonadati</taxon>
        <taxon>Bacteroidota</taxon>
        <taxon>Flavobacteriia</taxon>
        <taxon>Flavobacteriales</taxon>
        <taxon>Flavobacteriaceae</taxon>
        <taxon>Meridianimaribacter</taxon>
    </lineage>
</organism>
<evidence type="ECO:0000256" key="8">
    <source>
        <dbReference type="RuleBase" id="RU364100"/>
    </source>
</evidence>
<evidence type="ECO:0000256" key="3">
    <source>
        <dbReference type="ARBA" id="ARBA00022763"/>
    </source>
</evidence>
<gene>
    <name evidence="9" type="ORF">A8975_0758</name>
</gene>
<dbReference type="SUPFAM" id="SSF143081">
    <property type="entry name" value="BB1717-like"/>
    <property type="match status" value="1"/>
</dbReference>
<dbReference type="InterPro" id="IPR003738">
    <property type="entry name" value="SRAP"/>
</dbReference>
<dbReference type="EC" id="3.4.-.-" evidence="8"/>
<dbReference type="PANTHER" id="PTHR13604:SF0">
    <property type="entry name" value="ABASIC SITE PROCESSING PROTEIN HMCES"/>
    <property type="match status" value="1"/>
</dbReference>
<keyword evidence="3" id="KW-0227">DNA damage</keyword>
<evidence type="ECO:0000256" key="5">
    <source>
        <dbReference type="ARBA" id="ARBA00023124"/>
    </source>
</evidence>
<keyword evidence="5" id="KW-0190">Covalent protein-DNA linkage</keyword>
<dbReference type="InterPro" id="IPR036590">
    <property type="entry name" value="SRAP-like"/>
</dbReference>
<evidence type="ECO:0000313" key="9">
    <source>
        <dbReference type="EMBL" id="TDY14156.1"/>
    </source>
</evidence>
<proteinExistence type="inferred from homology"/>
<sequence>MCFHTSTTNKVKKLEKHFKVGVVDPSMESYFDKPTYHHNGFSHPNMLVIPQERSDVLAPGIWGIVPSYKTKDDIKDYHKEAVRYGGGLNARSEKAFNHFIYKNAIMEKRCIIPVSGFFEPHDYKGKKYPFYFKNKEDYPLALAGLYTVIDTYITFTILTKEASPLFAKIHNKKNRQPLILDEELTHNWLSVDLNESEIEDILQFSYPEEQLSAFPVSKDLFSPKVDSNKKEIIEEVKYSELSESLMN</sequence>
<evidence type="ECO:0000256" key="2">
    <source>
        <dbReference type="ARBA" id="ARBA00022670"/>
    </source>
</evidence>
<comment type="caution">
    <text evidence="9">The sequence shown here is derived from an EMBL/GenBank/DDBJ whole genome shotgun (WGS) entry which is preliminary data.</text>
</comment>
<evidence type="ECO:0000256" key="1">
    <source>
        <dbReference type="ARBA" id="ARBA00008136"/>
    </source>
</evidence>
<name>A0ABY2GAB9_9FLAO</name>
<dbReference type="EMBL" id="SOQZ01000001">
    <property type="protein sequence ID" value="TDY14156.1"/>
    <property type="molecule type" value="Genomic_DNA"/>
</dbReference>
<protein>
    <recommendedName>
        <fullName evidence="8">Abasic site processing protein</fullName>
        <ecNumber evidence="8">3.4.-.-</ecNumber>
    </recommendedName>
</protein>
<keyword evidence="2 8" id="KW-0645">Protease</keyword>
<keyword evidence="6" id="KW-0238">DNA-binding</keyword>